<keyword evidence="3" id="KW-1003">Cell membrane</keyword>
<dbReference type="PANTHER" id="PTHR22914">
    <property type="entry name" value="CHITIN SYNTHASE"/>
    <property type="match status" value="1"/>
</dbReference>
<dbReference type="Pfam" id="PF01644">
    <property type="entry name" value="Chitin_synth_1"/>
    <property type="match status" value="1"/>
</dbReference>
<keyword evidence="5" id="KW-0808">Transferase</keyword>
<feature type="transmembrane region" description="Helical" evidence="11">
    <location>
        <begin position="770"/>
        <end position="794"/>
    </location>
</feature>
<dbReference type="GO" id="GO:0004100">
    <property type="term" value="F:chitin synthase activity"/>
    <property type="evidence" value="ECO:0007669"/>
    <property type="project" value="UniProtKB-EC"/>
</dbReference>
<evidence type="ECO:0000256" key="2">
    <source>
        <dbReference type="ARBA" id="ARBA00012543"/>
    </source>
</evidence>
<reference evidence="12 13" key="1">
    <citation type="submission" date="2008-07" db="EMBL/GenBank/DDBJ databases">
        <authorList>
            <person name="El-Sayed N."/>
            <person name="Caler E."/>
            <person name="Inman J."/>
            <person name="Amedeo P."/>
            <person name="Hass B."/>
            <person name="Wortman J."/>
        </authorList>
    </citation>
    <scope>NUCLEOTIDE SEQUENCE [LARGE SCALE GENOMIC DNA]</scope>
    <source>
        <strain evidence="13">ATCC 50983 / TXsc</strain>
    </source>
</reference>
<keyword evidence="13" id="KW-1185">Reference proteome</keyword>
<dbReference type="GO" id="GO:0071555">
    <property type="term" value="P:cell wall organization"/>
    <property type="evidence" value="ECO:0007669"/>
    <property type="project" value="UniProtKB-KW"/>
</dbReference>
<keyword evidence="9" id="KW-0961">Cell wall biogenesis/degradation</keyword>
<dbReference type="SUPFAM" id="SSF53448">
    <property type="entry name" value="Nucleotide-diphospho-sugar transferases"/>
    <property type="match status" value="1"/>
</dbReference>
<evidence type="ECO:0000256" key="11">
    <source>
        <dbReference type="SAM" id="Phobius"/>
    </source>
</evidence>
<name>C5LTC8_PERM5</name>
<evidence type="ECO:0000256" key="6">
    <source>
        <dbReference type="ARBA" id="ARBA00022692"/>
    </source>
</evidence>
<dbReference type="AlphaFoldDB" id="C5LTC8"/>
<evidence type="ECO:0000256" key="7">
    <source>
        <dbReference type="ARBA" id="ARBA00022989"/>
    </source>
</evidence>
<dbReference type="GO" id="GO:0005886">
    <property type="term" value="C:plasma membrane"/>
    <property type="evidence" value="ECO:0007669"/>
    <property type="project" value="UniProtKB-SubCell"/>
</dbReference>
<dbReference type="GO" id="GO:0006031">
    <property type="term" value="P:chitin biosynthetic process"/>
    <property type="evidence" value="ECO:0007669"/>
    <property type="project" value="TreeGrafter"/>
</dbReference>
<keyword evidence="6 11" id="KW-0812">Transmembrane</keyword>
<feature type="transmembrane region" description="Helical" evidence="11">
    <location>
        <begin position="655"/>
        <end position="674"/>
    </location>
</feature>
<feature type="region of interest" description="Disordered" evidence="10">
    <location>
        <begin position="815"/>
        <end position="846"/>
    </location>
</feature>
<dbReference type="GeneID" id="9049791"/>
<feature type="transmembrane region" description="Helical" evidence="11">
    <location>
        <begin position="371"/>
        <end position="391"/>
    </location>
</feature>
<evidence type="ECO:0000256" key="4">
    <source>
        <dbReference type="ARBA" id="ARBA00022676"/>
    </source>
</evidence>
<feature type="compositionally biased region" description="Polar residues" evidence="10">
    <location>
        <begin position="834"/>
        <end position="846"/>
    </location>
</feature>
<proteinExistence type="predicted"/>
<dbReference type="Proteomes" id="UP000007800">
    <property type="component" value="Unassembled WGS sequence"/>
</dbReference>
<feature type="transmembrane region" description="Helical" evidence="11">
    <location>
        <begin position="594"/>
        <end position="613"/>
    </location>
</feature>
<dbReference type="InterPro" id="IPR029044">
    <property type="entry name" value="Nucleotide-diphossugar_trans"/>
</dbReference>
<feature type="transmembrane region" description="Helical" evidence="11">
    <location>
        <begin position="549"/>
        <end position="574"/>
    </location>
</feature>
<keyword evidence="4" id="KW-0328">Glycosyltransferase</keyword>
<dbReference type="InParanoid" id="C5LTC8"/>
<protein>
    <recommendedName>
        <fullName evidence="2">chitin synthase</fullName>
        <ecNumber evidence="2">2.4.1.16</ecNumber>
    </recommendedName>
</protein>
<evidence type="ECO:0000313" key="12">
    <source>
        <dbReference type="EMBL" id="EER00096.1"/>
    </source>
</evidence>
<dbReference type="EC" id="2.4.1.16" evidence="2"/>
<evidence type="ECO:0000256" key="1">
    <source>
        <dbReference type="ARBA" id="ARBA00004651"/>
    </source>
</evidence>
<sequence length="846" mass="96392">MASRSHPHIHPSHGGYSSYINIDPLYLGRLQIQGFDLNRDDNQLRYTPITVSQEELVYHKNINYAERGLTFPRFIDQMFDSGFYTEYFEGMPPPAPFKLKFIEDPNAKIKVFIGITMYQEPCGGLDDVRRPGLTFIQQNPDNDRPEAFKEQAMETGGVPGTLVGVLENLRKFVAETQYKWEEICVCLLADGRTRINGAYNNLQALQRMGMYLDLEEMYREEGLMDICGRIQPIDRYNFDRIPDKNASRDHPRFTVDNGQAVYVHLFENVIHYENYPPLQMMFALKEFNAGKLDTHLWFFEGFAHHFYRTMNERVKDTQHEELYCVCLDAGTRPYPNAILKLIDAMDASDDVAGCCGEITVDRNLHPVNILYNWWFIIILSLAFLTSIRYVASQNFEYKVGNCFDKACESSFGFISVLPGAFSAYRWSALSPPELGPTSAKRPIVPYFKSVTHGGVVNPFLGNMYLAEDRILALELVCSRTAANVLRYVKSSVAVTDVPDTCAALIKQRRRWLNGSFFAQLFSLWQGLFQFRIFTTRHNILRKFALMIELIYYIFNTVMTWFLVGVFYLTFLILWDDFLVNDGDHRFEGADIVFVVIKFIYLLLMFCIFLLAMGTAPDAPRRSLRVLYVLISLIFGIFMMATFALAVYNVVDSDDIVLSSIGIAAVASYVLVAFLHCEGHHILLTYFQYTFMAPTYINIFQVFAFCNTHDLSWGTKGLDSSDGSQKDVQAQRNEFRTYLVLFWALCNLALVFAVAGTTLDGGAQRVSADTFLLVVLGIVVAFNGFKTIGAIWFLFGHYIRKCFRCICGGRGKSRAVEKTKKKQQPPTPPTGARPSGSTLQLPRQVSV</sequence>
<gene>
    <name evidence="12" type="ORF">Pmar_PMAR024576</name>
</gene>
<accession>C5LTC8</accession>
<keyword evidence="7 11" id="KW-1133">Transmembrane helix</keyword>
<dbReference type="EMBL" id="GG685288">
    <property type="protein sequence ID" value="EER00096.1"/>
    <property type="molecule type" value="Genomic_DNA"/>
</dbReference>
<dbReference type="PANTHER" id="PTHR22914:SF9">
    <property type="entry name" value="CHITIN SYNTHASE 1"/>
    <property type="match status" value="1"/>
</dbReference>
<evidence type="ECO:0000256" key="3">
    <source>
        <dbReference type="ARBA" id="ARBA00022475"/>
    </source>
</evidence>
<organism evidence="13">
    <name type="scientific">Perkinsus marinus (strain ATCC 50983 / TXsc)</name>
    <dbReference type="NCBI Taxonomy" id="423536"/>
    <lineage>
        <taxon>Eukaryota</taxon>
        <taxon>Sar</taxon>
        <taxon>Alveolata</taxon>
        <taxon>Perkinsozoa</taxon>
        <taxon>Perkinsea</taxon>
        <taxon>Perkinsida</taxon>
        <taxon>Perkinsidae</taxon>
        <taxon>Perkinsus</taxon>
    </lineage>
</organism>
<comment type="subcellular location">
    <subcellularLocation>
        <location evidence="1">Cell membrane</location>
        <topology evidence="1">Multi-pass membrane protein</topology>
    </subcellularLocation>
</comment>
<evidence type="ECO:0000256" key="5">
    <source>
        <dbReference type="ARBA" id="ARBA00022679"/>
    </source>
</evidence>
<feature type="transmembrane region" description="Helical" evidence="11">
    <location>
        <begin position="625"/>
        <end position="649"/>
    </location>
</feature>
<dbReference type="InterPro" id="IPR004835">
    <property type="entry name" value="Chitin_synth"/>
</dbReference>
<evidence type="ECO:0000256" key="8">
    <source>
        <dbReference type="ARBA" id="ARBA00023136"/>
    </source>
</evidence>
<evidence type="ECO:0000313" key="13">
    <source>
        <dbReference type="Proteomes" id="UP000007800"/>
    </source>
</evidence>
<keyword evidence="8 11" id="KW-0472">Membrane</keyword>
<dbReference type="OMA" id="YANVRTN"/>
<dbReference type="RefSeq" id="XP_002767378.1">
    <property type="nucleotide sequence ID" value="XM_002767332.1"/>
</dbReference>
<evidence type="ECO:0000256" key="9">
    <source>
        <dbReference type="ARBA" id="ARBA00023316"/>
    </source>
</evidence>
<evidence type="ECO:0000256" key="10">
    <source>
        <dbReference type="SAM" id="MobiDB-lite"/>
    </source>
</evidence>
<dbReference type="OrthoDB" id="3352955at2759"/>
<feature type="transmembrane region" description="Helical" evidence="11">
    <location>
        <begin position="737"/>
        <end position="758"/>
    </location>
</feature>